<evidence type="ECO:0000313" key="3">
    <source>
        <dbReference type="EMBL" id="KUL30902.1"/>
    </source>
</evidence>
<dbReference type="PROSITE" id="PS00552">
    <property type="entry name" value="HTH_MERR_1"/>
    <property type="match status" value="1"/>
</dbReference>
<dbReference type="PROSITE" id="PS50937">
    <property type="entry name" value="HTH_MERR_2"/>
    <property type="match status" value="1"/>
</dbReference>
<dbReference type="PANTHER" id="PTHR30204:SF96">
    <property type="entry name" value="CHROMOSOME-ANCHORING PROTEIN RACA"/>
    <property type="match status" value="1"/>
</dbReference>
<keyword evidence="4" id="KW-1185">Reference proteome</keyword>
<dbReference type="GO" id="GO:0003700">
    <property type="term" value="F:DNA-binding transcription factor activity"/>
    <property type="evidence" value="ECO:0007669"/>
    <property type="project" value="InterPro"/>
</dbReference>
<dbReference type="EMBL" id="LLZH01000234">
    <property type="protein sequence ID" value="KUL30902.1"/>
    <property type="molecule type" value="Genomic_DNA"/>
</dbReference>
<comment type="caution">
    <text evidence="3">The sequence shown here is derived from an EMBL/GenBank/DDBJ whole genome shotgun (WGS) entry which is preliminary data.</text>
</comment>
<sequence>MDESPRQWRVGELARATRVTVRALHHYDRLGLLVPSARTAGGHRCYTGADVRRLHVILALRGFGLSLAEIRDTLGAASGDPVGLLRRQLAETEERIRRGMSLRARLHGVLGALDRMAEPSTSEFVQLIEEMVTMDQPLTPEQLAEMQRRRQEYAATLTPQELTAMRERRSAALAAMTPEQVEAMQAQRARHLPPTG</sequence>
<dbReference type="SMART" id="SM00422">
    <property type="entry name" value="HTH_MERR"/>
    <property type="match status" value="1"/>
</dbReference>
<dbReference type="RefSeq" id="WP_067695026.1">
    <property type="nucleotide sequence ID" value="NZ_LLZH01000234.1"/>
</dbReference>
<organism evidence="3 4">
    <name type="scientific">Actinoplanes awajinensis subsp. mycoplanecinus</name>
    <dbReference type="NCBI Taxonomy" id="135947"/>
    <lineage>
        <taxon>Bacteria</taxon>
        <taxon>Bacillati</taxon>
        <taxon>Actinomycetota</taxon>
        <taxon>Actinomycetes</taxon>
        <taxon>Micromonosporales</taxon>
        <taxon>Micromonosporaceae</taxon>
        <taxon>Actinoplanes</taxon>
    </lineage>
</organism>
<dbReference type="InterPro" id="IPR000551">
    <property type="entry name" value="MerR-type_HTH_dom"/>
</dbReference>
<dbReference type="Proteomes" id="UP000053244">
    <property type="component" value="Unassembled WGS sequence"/>
</dbReference>
<dbReference type="PRINTS" id="PR00040">
    <property type="entry name" value="HTHMERR"/>
</dbReference>
<feature type="domain" description="HTH merR-type" evidence="2">
    <location>
        <begin position="7"/>
        <end position="76"/>
    </location>
</feature>
<dbReference type="GO" id="GO:0003677">
    <property type="term" value="F:DNA binding"/>
    <property type="evidence" value="ECO:0007669"/>
    <property type="project" value="UniProtKB-KW"/>
</dbReference>
<evidence type="ECO:0000259" key="2">
    <source>
        <dbReference type="PROSITE" id="PS50937"/>
    </source>
</evidence>
<proteinExistence type="predicted"/>
<dbReference type="Gene3D" id="1.10.1660.10">
    <property type="match status" value="1"/>
</dbReference>
<gene>
    <name evidence="3" type="ORF">ADL15_23385</name>
</gene>
<dbReference type="InterPro" id="IPR009061">
    <property type="entry name" value="DNA-bd_dom_put_sf"/>
</dbReference>
<dbReference type="PANTHER" id="PTHR30204">
    <property type="entry name" value="REDOX-CYCLING DRUG-SENSING TRANSCRIPTIONAL ACTIVATOR SOXR"/>
    <property type="match status" value="1"/>
</dbReference>
<dbReference type="SUPFAM" id="SSF46955">
    <property type="entry name" value="Putative DNA-binding domain"/>
    <property type="match status" value="1"/>
</dbReference>
<evidence type="ECO:0000256" key="1">
    <source>
        <dbReference type="ARBA" id="ARBA00023125"/>
    </source>
</evidence>
<dbReference type="OrthoDB" id="9809391at2"/>
<name>A0A101JQ07_9ACTN</name>
<keyword evidence="1" id="KW-0238">DNA-binding</keyword>
<protein>
    <submittedName>
        <fullName evidence="3">Transcriptional regulator</fullName>
    </submittedName>
</protein>
<evidence type="ECO:0000313" key="4">
    <source>
        <dbReference type="Proteomes" id="UP000053244"/>
    </source>
</evidence>
<reference evidence="3 4" key="1">
    <citation type="submission" date="2015-10" db="EMBL/GenBank/DDBJ databases">
        <authorList>
            <person name="Gilbert D.G."/>
        </authorList>
    </citation>
    <scope>NUCLEOTIDE SEQUENCE [LARGE SCALE GENOMIC DNA]</scope>
    <source>
        <strain evidence="3 4">NRRL B-16712</strain>
    </source>
</reference>
<dbReference type="InterPro" id="IPR047057">
    <property type="entry name" value="MerR_fam"/>
</dbReference>
<dbReference type="AlphaFoldDB" id="A0A101JQ07"/>
<dbReference type="Pfam" id="PF13411">
    <property type="entry name" value="MerR_1"/>
    <property type="match status" value="1"/>
</dbReference>
<accession>A0A101JQ07</accession>